<organism evidence="2 3">
    <name type="scientific">Saccoglossus kowalevskii</name>
    <name type="common">Acorn worm</name>
    <dbReference type="NCBI Taxonomy" id="10224"/>
    <lineage>
        <taxon>Eukaryota</taxon>
        <taxon>Metazoa</taxon>
        <taxon>Hemichordata</taxon>
        <taxon>Enteropneusta</taxon>
        <taxon>Harrimaniidae</taxon>
        <taxon>Saccoglossus</taxon>
    </lineage>
</organism>
<reference evidence="3" key="1">
    <citation type="submission" date="2025-08" db="UniProtKB">
        <authorList>
            <consortium name="RefSeq"/>
        </authorList>
    </citation>
    <scope>IDENTIFICATION</scope>
    <source>
        <tissue evidence="3">Testes</tissue>
    </source>
</reference>
<accession>A0ABM0LZY2</accession>
<dbReference type="Proteomes" id="UP000694865">
    <property type="component" value="Unplaced"/>
</dbReference>
<evidence type="ECO:0000256" key="1">
    <source>
        <dbReference type="SAM" id="MobiDB-lite"/>
    </source>
</evidence>
<keyword evidence="2" id="KW-1185">Reference proteome</keyword>
<dbReference type="RefSeq" id="XP_006813323.1">
    <property type="nucleotide sequence ID" value="XM_006813260.1"/>
</dbReference>
<evidence type="ECO:0000313" key="2">
    <source>
        <dbReference type="Proteomes" id="UP000694865"/>
    </source>
</evidence>
<name>A0ABM0LZY2_SACKO</name>
<protein>
    <submittedName>
        <fullName evidence="3">Uncharacterized protein LOC100368615</fullName>
    </submittedName>
</protein>
<feature type="compositionally biased region" description="Basic and acidic residues" evidence="1">
    <location>
        <begin position="10"/>
        <end position="24"/>
    </location>
</feature>
<dbReference type="GeneID" id="100368615"/>
<evidence type="ECO:0000313" key="3">
    <source>
        <dbReference type="RefSeq" id="XP_006813323.1"/>
    </source>
</evidence>
<gene>
    <name evidence="3" type="primary">LOC100368615</name>
</gene>
<proteinExistence type="predicted"/>
<sequence length="266" mass="30731">MYAGTPPPDPHNEQRLVTQQKEDDQLIGDASRHRTYTPSEPTTPVLAGDEECHKETRSNARAKKCRVSSLLRVEPLTLRPLQVTVIDRVFNEGIQPYNSLVESYYAMKEAEKTFKHLVGYTIDNDFETCFEHFRVRYHDSKLCIVFKEEGGFKLCVFGDVSMIPQIVDQSIRTIATLSQTVHIFLDVAPKAAAELQELIDDQQQFFVVIDRMDMKWWEKIRAKQFMRMNLRKCEIARELVNKMKVQTEDIVEGITNSGEILSRDLS</sequence>
<feature type="region of interest" description="Disordered" evidence="1">
    <location>
        <begin position="1"/>
        <end position="47"/>
    </location>
</feature>